<feature type="compositionally biased region" description="Acidic residues" evidence="1">
    <location>
        <begin position="10"/>
        <end position="20"/>
    </location>
</feature>
<dbReference type="Proteomes" id="UP000053859">
    <property type="component" value="Unassembled WGS sequence"/>
</dbReference>
<protein>
    <submittedName>
        <fullName evidence="2">Uncharacterized protein</fullName>
    </submittedName>
</protein>
<gene>
    <name evidence="2" type="ORF">SAZU_8037</name>
</gene>
<evidence type="ECO:0000256" key="1">
    <source>
        <dbReference type="SAM" id="MobiDB-lite"/>
    </source>
</evidence>
<evidence type="ECO:0000313" key="2">
    <source>
        <dbReference type="EMBL" id="GAP53156.1"/>
    </source>
</evidence>
<name>A0A0K8PZD1_STRAJ</name>
<accession>A0A0K8PZD1</accession>
<keyword evidence="3" id="KW-1185">Reference proteome</keyword>
<organism evidence="2 3">
    <name type="scientific">Streptomyces azureus</name>
    <dbReference type="NCBI Taxonomy" id="146537"/>
    <lineage>
        <taxon>Bacteria</taxon>
        <taxon>Bacillati</taxon>
        <taxon>Actinomycetota</taxon>
        <taxon>Actinomycetes</taxon>
        <taxon>Kitasatosporales</taxon>
        <taxon>Streptomycetaceae</taxon>
        <taxon>Streptomyces</taxon>
    </lineage>
</organism>
<dbReference type="AlphaFoldDB" id="A0A0K8PZD1"/>
<evidence type="ECO:0000313" key="3">
    <source>
        <dbReference type="Proteomes" id="UP000053859"/>
    </source>
</evidence>
<reference evidence="2" key="1">
    <citation type="journal article" date="2015" name="Genome Announc.">
        <title>Draft Genome Sequence of Thiostrepton-Producing Streptomyces azureus ATCC 14921.</title>
        <authorList>
            <person name="Sakihara K."/>
            <person name="Maeda J."/>
            <person name="Tashiro K."/>
            <person name="Fujino Y."/>
            <person name="Kuhara S."/>
            <person name="Ohshima T."/>
            <person name="Ogata S."/>
            <person name="Doi K."/>
        </authorList>
    </citation>
    <scope>NUCLEOTIDE SEQUENCE [LARGE SCALE GENOMIC DNA]</scope>
    <source>
        <strain evidence="2">ATCC14921</strain>
    </source>
</reference>
<sequence length="91" mass="9275">MITGRLTSDAADDAETEADGLLDPLSAPLMSSGDLSSPPPQAVSKRAAAVVSAAAVVVSARRATGVPPRVIDRRRACVRQGTKLSAVDHAP</sequence>
<dbReference type="PATRIC" id="fig|146537.3.peg.8494"/>
<proteinExistence type="predicted"/>
<dbReference type="EMBL" id="DF968533">
    <property type="protein sequence ID" value="GAP53156.1"/>
    <property type="molecule type" value="Genomic_DNA"/>
</dbReference>
<feature type="region of interest" description="Disordered" evidence="1">
    <location>
        <begin position="1"/>
        <end position="43"/>
    </location>
</feature>